<evidence type="ECO:0000313" key="8">
    <source>
        <dbReference type="EMBL" id="TVU27351.1"/>
    </source>
</evidence>
<name>A0A5J9UW71_9POAL</name>
<accession>A0A5J9UW71</accession>
<dbReference type="EMBL" id="RWGY01000013">
    <property type="protein sequence ID" value="TVU27351.1"/>
    <property type="molecule type" value="Genomic_DNA"/>
</dbReference>
<keyword evidence="2 4" id="KW-0863">Zinc-finger</keyword>
<dbReference type="Gene3D" id="3.30.40.10">
    <property type="entry name" value="Zinc/RING finger domain, C3HC4 (zinc finger)"/>
    <property type="match status" value="1"/>
</dbReference>
<dbReference type="GO" id="GO:0008270">
    <property type="term" value="F:zinc ion binding"/>
    <property type="evidence" value="ECO:0007669"/>
    <property type="project" value="UniProtKB-KW"/>
</dbReference>
<dbReference type="PROSITE" id="PS50089">
    <property type="entry name" value="ZF_RING_2"/>
    <property type="match status" value="1"/>
</dbReference>
<dbReference type="InterPro" id="IPR052788">
    <property type="entry name" value="RING-type_E3_ligase_ATL"/>
</dbReference>
<dbReference type="Gramene" id="TVU27290">
    <property type="protein sequence ID" value="TVU27290"/>
    <property type="gene ID" value="EJB05_29891"/>
</dbReference>
<keyword evidence="5" id="KW-1133">Transmembrane helix</keyword>
<protein>
    <recommendedName>
        <fullName evidence="6">RING-type domain-containing protein</fullName>
    </recommendedName>
</protein>
<sequence>MMRSITEVQYGQAVERWRPSRVVKDPCVICRTEYQAGEKCSVLPRLRKTRFAMDVDDLFDWLQWGVLVFAFSAMILVVLMLIFMGIAEAIYRFRRRGSKRPETLSIEQLLERIPDVPYRELPGAKGSSGGEDREDTCVICQAAYEDGEKCNLLPGCKHMFHKACIATWLRKRITCPLCRAMVVALPGQTQLNAAENMV</sequence>
<feature type="non-terminal residue" evidence="7">
    <location>
        <position position="1"/>
    </location>
</feature>
<dbReference type="Proteomes" id="UP000324897">
    <property type="component" value="Chromosome 2"/>
</dbReference>
<evidence type="ECO:0000313" key="9">
    <source>
        <dbReference type="Proteomes" id="UP000324897"/>
    </source>
</evidence>
<dbReference type="OrthoDB" id="681941at2759"/>
<dbReference type="InterPro" id="IPR001841">
    <property type="entry name" value="Znf_RING"/>
</dbReference>
<evidence type="ECO:0000313" key="7">
    <source>
        <dbReference type="EMBL" id="TVU27290.1"/>
    </source>
</evidence>
<dbReference type="EMBL" id="RWGY01000013">
    <property type="protein sequence ID" value="TVU27290.1"/>
    <property type="molecule type" value="Genomic_DNA"/>
</dbReference>
<feature type="transmembrane region" description="Helical" evidence="5">
    <location>
        <begin position="61"/>
        <end position="91"/>
    </location>
</feature>
<evidence type="ECO:0000256" key="4">
    <source>
        <dbReference type="PROSITE-ProRule" id="PRU00175"/>
    </source>
</evidence>
<evidence type="ECO:0000256" key="5">
    <source>
        <dbReference type="SAM" id="Phobius"/>
    </source>
</evidence>
<dbReference type="PANTHER" id="PTHR45798">
    <property type="entry name" value="RING-H2 FINGER PROTEIN ATL61-RELATED-RELATED"/>
    <property type="match status" value="1"/>
</dbReference>
<dbReference type="SMART" id="SM00184">
    <property type="entry name" value="RING"/>
    <property type="match status" value="1"/>
</dbReference>
<keyword evidence="3" id="KW-0862">Zinc</keyword>
<dbReference type="Gramene" id="TVU27351">
    <property type="protein sequence ID" value="TVU27351"/>
    <property type="gene ID" value="EJB05_29956"/>
</dbReference>
<dbReference type="PANTHER" id="PTHR45798:SF92">
    <property type="entry name" value="RING-TYPE DOMAIN-CONTAINING PROTEIN"/>
    <property type="match status" value="1"/>
</dbReference>
<organism evidence="7 9">
    <name type="scientific">Eragrostis curvula</name>
    <name type="common">weeping love grass</name>
    <dbReference type="NCBI Taxonomy" id="38414"/>
    <lineage>
        <taxon>Eukaryota</taxon>
        <taxon>Viridiplantae</taxon>
        <taxon>Streptophyta</taxon>
        <taxon>Embryophyta</taxon>
        <taxon>Tracheophyta</taxon>
        <taxon>Spermatophyta</taxon>
        <taxon>Magnoliopsida</taxon>
        <taxon>Liliopsida</taxon>
        <taxon>Poales</taxon>
        <taxon>Poaceae</taxon>
        <taxon>PACMAD clade</taxon>
        <taxon>Chloridoideae</taxon>
        <taxon>Eragrostideae</taxon>
        <taxon>Eragrostidinae</taxon>
        <taxon>Eragrostis</taxon>
    </lineage>
</organism>
<evidence type="ECO:0000256" key="1">
    <source>
        <dbReference type="ARBA" id="ARBA00022723"/>
    </source>
</evidence>
<dbReference type="SUPFAM" id="SSF57850">
    <property type="entry name" value="RING/U-box"/>
    <property type="match status" value="1"/>
</dbReference>
<dbReference type="Pfam" id="PF13639">
    <property type="entry name" value="zf-RING_2"/>
    <property type="match status" value="1"/>
</dbReference>
<proteinExistence type="predicted"/>
<dbReference type="InterPro" id="IPR013083">
    <property type="entry name" value="Znf_RING/FYVE/PHD"/>
</dbReference>
<keyword evidence="1" id="KW-0479">Metal-binding</keyword>
<dbReference type="AlphaFoldDB" id="A0A5J9UW71"/>
<gene>
    <name evidence="7" type="ORF">EJB05_29891</name>
    <name evidence="8" type="ORF">EJB05_29956</name>
</gene>
<reference evidence="7 9" key="1">
    <citation type="journal article" date="2019" name="Sci. Rep.">
        <title>A high-quality genome of Eragrostis curvula grass provides insights into Poaceae evolution and supports new strategies to enhance forage quality.</title>
        <authorList>
            <person name="Carballo J."/>
            <person name="Santos B.A.C.M."/>
            <person name="Zappacosta D."/>
            <person name="Garbus I."/>
            <person name="Selva J.P."/>
            <person name="Gallo C.A."/>
            <person name="Diaz A."/>
            <person name="Albertini E."/>
            <person name="Caccamo M."/>
            <person name="Echenique V."/>
        </authorList>
    </citation>
    <scope>NUCLEOTIDE SEQUENCE [LARGE SCALE GENOMIC DNA]</scope>
    <source>
        <strain evidence="9">cv. Victoria</strain>
        <tissue evidence="7">Leaf</tissue>
    </source>
</reference>
<evidence type="ECO:0000256" key="3">
    <source>
        <dbReference type="ARBA" id="ARBA00022833"/>
    </source>
</evidence>
<keyword evidence="9" id="KW-1185">Reference proteome</keyword>
<keyword evidence="5" id="KW-0812">Transmembrane</keyword>
<keyword evidence="5" id="KW-0472">Membrane</keyword>
<evidence type="ECO:0000256" key="2">
    <source>
        <dbReference type="ARBA" id="ARBA00022771"/>
    </source>
</evidence>
<comment type="caution">
    <text evidence="7">The sequence shown here is derived from an EMBL/GenBank/DDBJ whole genome shotgun (WGS) entry which is preliminary data.</text>
</comment>
<evidence type="ECO:0000259" key="6">
    <source>
        <dbReference type="PROSITE" id="PS50089"/>
    </source>
</evidence>
<feature type="domain" description="RING-type" evidence="6">
    <location>
        <begin position="137"/>
        <end position="179"/>
    </location>
</feature>